<organism evidence="1">
    <name type="scientific">bioreactor metagenome</name>
    <dbReference type="NCBI Taxonomy" id="1076179"/>
    <lineage>
        <taxon>unclassified sequences</taxon>
        <taxon>metagenomes</taxon>
        <taxon>ecological metagenomes</taxon>
    </lineage>
</organism>
<sequence>MLDTIIWNGSRSSDSGAGIFSIIRSNKTRRFSSCLSGTREAVPSRPDAYTTGTFSCSSVAPRSIKRSYTSSRTCAGRAAGRSILLTTIIGTRWRARAFFNTVRVCGMQPSKASTSRRTPSTIERLRSTSPPKSACPGVSTILIL</sequence>
<dbReference type="AlphaFoldDB" id="A0A645BNC1"/>
<dbReference type="EMBL" id="VSSQ01021268">
    <property type="protein sequence ID" value="MPM66737.1"/>
    <property type="molecule type" value="Genomic_DNA"/>
</dbReference>
<comment type="caution">
    <text evidence="1">The sequence shown here is derived from an EMBL/GenBank/DDBJ whole genome shotgun (WGS) entry which is preliminary data.</text>
</comment>
<reference evidence="1" key="1">
    <citation type="submission" date="2019-08" db="EMBL/GenBank/DDBJ databases">
        <authorList>
            <person name="Kucharzyk K."/>
            <person name="Murdoch R.W."/>
            <person name="Higgins S."/>
            <person name="Loffler F."/>
        </authorList>
    </citation>
    <scope>NUCLEOTIDE SEQUENCE</scope>
</reference>
<accession>A0A645BNC1</accession>
<proteinExistence type="predicted"/>
<name>A0A645BNC1_9ZZZZ</name>
<evidence type="ECO:0000313" key="1">
    <source>
        <dbReference type="EMBL" id="MPM66737.1"/>
    </source>
</evidence>
<protein>
    <submittedName>
        <fullName evidence="1">Uncharacterized protein</fullName>
    </submittedName>
</protein>
<gene>
    <name evidence="1" type="ORF">SDC9_113648</name>
</gene>